<comment type="caution">
    <text evidence="1">The sequence shown here is derived from an EMBL/GenBank/DDBJ whole genome shotgun (WGS) entry which is preliminary data.</text>
</comment>
<evidence type="ECO:0000313" key="2">
    <source>
        <dbReference type="Proteomes" id="UP000004506"/>
    </source>
</evidence>
<evidence type="ECO:0000313" key="1">
    <source>
        <dbReference type="EMBL" id="EDU59368.1"/>
    </source>
</evidence>
<organism evidence="1 2">
    <name type="scientific">Providencia stuartii ATCC 25827</name>
    <dbReference type="NCBI Taxonomy" id="471874"/>
    <lineage>
        <taxon>Bacteria</taxon>
        <taxon>Pseudomonadati</taxon>
        <taxon>Pseudomonadota</taxon>
        <taxon>Gammaproteobacteria</taxon>
        <taxon>Enterobacterales</taxon>
        <taxon>Morganellaceae</taxon>
        <taxon>Providencia</taxon>
    </lineage>
</organism>
<reference evidence="1 2" key="3">
    <citation type="submission" date="2008-05" db="EMBL/GenBank/DDBJ databases">
        <authorList>
            <person name="Fulton L."/>
            <person name="Clifton S."/>
            <person name="Fulton B."/>
            <person name="Xu J."/>
            <person name="Minx P."/>
            <person name="Pepin K.H."/>
            <person name="Johnson M."/>
            <person name="Thiruvilangam P."/>
            <person name="Bhonagiri V."/>
            <person name="Nash W.E."/>
            <person name="Mardis E.R."/>
            <person name="Wilson R.K."/>
        </authorList>
    </citation>
    <scope>NUCLEOTIDE SEQUENCE [LARGE SCALE GENOMIC DNA]</scope>
    <source>
        <strain evidence="1 2">ATCC 25827</strain>
    </source>
</reference>
<dbReference type="Proteomes" id="UP000004506">
    <property type="component" value="Unassembled WGS sequence"/>
</dbReference>
<dbReference type="AlphaFoldDB" id="A0AA86YJH2"/>
<dbReference type="EMBL" id="ABJD02000101">
    <property type="protein sequence ID" value="EDU59368.1"/>
    <property type="molecule type" value="Genomic_DNA"/>
</dbReference>
<reference evidence="2" key="1">
    <citation type="submission" date="2008-04" db="EMBL/GenBank/DDBJ databases">
        <title>Draft genome sequence of Providencia stuartii (ATCC 25827).</title>
        <authorList>
            <person name="Sudarsanam P."/>
            <person name="Ley R."/>
            <person name="Guruge J."/>
            <person name="Turnbaugh P.J."/>
            <person name="Mahowald M."/>
            <person name="Liep D."/>
            <person name="Gordon J."/>
        </authorList>
    </citation>
    <scope>NUCLEOTIDE SEQUENCE [LARGE SCALE GENOMIC DNA]</scope>
    <source>
        <strain evidence="2">ATCC 25827</strain>
    </source>
</reference>
<name>A0AA86YJH2_PROST</name>
<proteinExistence type="predicted"/>
<protein>
    <submittedName>
        <fullName evidence="1">Uncharacterized protein</fullName>
    </submittedName>
</protein>
<accession>A0AA86YJH2</accession>
<reference evidence="2" key="2">
    <citation type="submission" date="2008-04" db="EMBL/GenBank/DDBJ databases">
        <title>Draft genome sequence of Providencia stuartii(ATCC 25827).</title>
        <authorList>
            <person name="Sudarsanam P."/>
            <person name="Ley R."/>
            <person name="Guruge J."/>
            <person name="Turnbaugh P.J."/>
            <person name="Mahowald M."/>
            <person name="Liep D."/>
            <person name="Gordon J."/>
        </authorList>
    </citation>
    <scope>NUCLEOTIDE SEQUENCE [LARGE SCALE GENOMIC DNA]</scope>
    <source>
        <strain evidence="2">ATCC 25827</strain>
    </source>
</reference>
<sequence>MVIASTGFTAHGFTGFGIGHSATQGTIERHFLTLGLEYALS</sequence>
<gene>
    <name evidence="1" type="ORF">PROSTU_02557</name>
</gene>